<accession>A0AAD7MGL3</accession>
<evidence type="ECO:0000256" key="2">
    <source>
        <dbReference type="ARBA" id="ARBA00022801"/>
    </source>
</evidence>
<keyword evidence="5" id="KW-0732">Signal</keyword>
<dbReference type="PROSITE" id="PS51192">
    <property type="entry name" value="HELICASE_ATP_BIND_1"/>
    <property type="match status" value="1"/>
</dbReference>
<feature type="chain" id="PRO_5042217870" evidence="5">
    <location>
        <begin position="18"/>
        <end position="644"/>
    </location>
</feature>
<dbReference type="InterPro" id="IPR027417">
    <property type="entry name" value="P-loop_NTPase"/>
</dbReference>
<feature type="domain" description="Helicase ATP-binding" evidence="6">
    <location>
        <begin position="143"/>
        <end position="317"/>
    </location>
</feature>
<dbReference type="SMART" id="SM00490">
    <property type="entry name" value="HELICc"/>
    <property type="match status" value="1"/>
</dbReference>
<dbReference type="Gene3D" id="3.40.50.300">
    <property type="entry name" value="P-loop containing nucleotide triphosphate hydrolases"/>
    <property type="match status" value="1"/>
</dbReference>
<keyword evidence="2 8" id="KW-0378">Hydrolase</keyword>
<dbReference type="EMBL" id="JARKIB010000309">
    <property type="protein sequence ID" value="KAJ7715384.1"/>
    <property type="molecule type" value="Genomic_DNA"/>
</dbReference>
<keyword evidence="9" id="KW-1185">Reference proteome</keyword>
<evidence type="ECO:0000256" key="4">
    <source>
        <dbReference type="SAM" id="MobiDB-lite"/>
    </source>
</evidence>
<dbReference type="Proteomes" id="UP001215598">
    <property type="component" value="Unassembled WGS sequence"/>
</dbReference>
<dbReference type="Pfam" id="PF00271">
    <property type="entry name" value="Helicase_C"/>
    <property type="match status" value="1"/>
</dbReference>
<dbReference type="PANTHER" id="PTHR45626:SF14">
    <property type="entry name" value="ATP-DEPENDENT DNA HELICASE (EUROFUNG)"/>
    <property type="match status" value="1"/>
</dbReference>
<sequence>MLSILTGLLTSLSLVSAADVSVCTCAESIYPELLDKLCKTCGNPKPSVVAKNETPPITPVTSPARQRPPPLSRVKSPRTQPSSPAGKSEPDAVRVRYINKRLTASLSSIANDPVLICSRGPLAVFENGKCLHEYQAVDLQRMRVRELEGKGTILAYEMGLGKTATTIALICIQSPGPLVAGVFPTTAVIAPNIGVLQHWQGEFQKFAPKLKVLLYHGEGKKKDPRRPDVVLLTLWEVRNQWAAYVDENVTDERRFPLFTGTFKRIVIDEAQVIRNPESASAKACWGLRKLNGLCLSGTPAQNKLQDLQPLLKFLDVQLEGLNNLTTFNSRVTIPYKQGDIVKATELLVRVLGDCMVYRPKQSGLGVIQLPKRHADVVVRVQLTPEEREVYRYIQSVHPFNSAWAKTIRLRQAADHPALLTKALHRGDVGPKPDDTSDQMRMLLDETHADANEVIEQDIPLATLPPILQDYADLFKSTYVSSKLGAILEIIRHVPWGQKIVIFSHFLTNLDILAELLLKQNVSYARYDGRMGPTERTDALNQIHDDPNCTVLLMSIMAGGTGLDIPACNHVILVEPWWNPYVEEQAISRVHRIGQAREVRTYKLLVQNSIEDSIVKTQDAKREVIGGLLSLCTVPDVDEMRKWLI</sequence>
<dbReference type="GO" id="GO:0008094">
    <property type="term" value="F:ATP-dependent activity, acting on DNA"/>
    <property type="evidence" value="ECO:0007669"/>
    <property type="project" value="TreeGrafter"/>
</dbReference>
<comment type="caution">
    <text evidence="8">The sequence shown here is derived from an EMBL/GenBank/DDBJ whole genome shotgun (WGS) entry which is preliminary data.</text>
</comment>
<dbReference type="CDD" id="cd18008">
    <property type="entry name" value="DEXDc_SHPRH-like"/>
    <property type="match status" value="1"/>
</dbReference>
<dbReference type="PROSITE" id="PS51194">
    <property type="entry name" value="HELICASE_CTER"/>
    <property type="match status" value="1"/>
</dbReference>
<dbReference type="GO" id="GO:0005634">
    <property type="term" value="C:nucleus"/>
    <property type="evidence" value="ECO:0007669"/>
    <property type="project" value="TreeGrafter"/>
</dbReference>
<dbReference type="SUPFAM" id="SSF52540">
    <property type="entry name" value="P-loop containing nucleoside triphosphate hydrolases"/>
    <property type="match status" value="2"/>
</dbReference>
<dbReference type="Gene3D" id="3.40.50.10810">
    <property type="entry name" value="Tandem AAA-ATPase domain"/>
    <property type="match status" value="1"/>
</dbReference>
<feature type="domain" description="Helicase C-terminal" evidence="7">
    <location>
        <begin position="485"/>
        <end position="640"/>
    </location>
</feature>
<dbReference type="GO" id="GO:0016787">
    <property type="term" value="F:hydrolase activity"/>
    <property type="evidence" value="ECO:0007669"/>
    <property type="project" value="UniProtKB-KW"/>
</dbReference>
<feature type="signal peptide" evidence="5">
    <location>
        <begin position="1"/>
        <end position="17"/>
    </location>
</feature>
<gene>
    <name evidence="8" type="ORF">B0H16DRAFT_1435017</name>
</gene>
<reference evidence="8" key="1">
    <citation type="submission" date="2023-03" db="EMBL/GenBank/DDBJ databases">
        <title>Massive genome expansion in bonnet fungi (Mycena s.s.) driven by repeated elements and novel gene families across ecological guilds.</title>
        <authorList>
            <consortium name="Lawrence Berkeley National Laboratory"/>
            <person name="Harder C.B."/>
            <person name="Miyauchi S."/>
            <person name="Viragh M."/>
            <person name="Kuo A."/>
            <person name="Thoen E."/>
            <person name="Andreopoulos B."/>
            <person name="Lu D."/>
            <person name="Skrede I."/>
            <person name="Drula E."/>
            <person name="Henrissat B."/>
            <person name="Morin E."/>
            <person name="Kohler A."/>
            <person name="Barry K."/>
            <person name="LaButti K."/>
            <person name="Morin E."/>
            <person name="Salamov A."/>
            <person name="Lipzen A."/>
            <person name="Mereny Z."/>
            <person name="Hegedus B."/>
            <person name="Baldrian P."/>
            <person name="Stursova M."/>
            <person name="Weitz H."/>
            <person name="Taylor A."/>
            <person name="Grigoriev I.V."/>
            <person name="Nagy L.G."/>
            <person name="Martin F."/>
            <person name="Kauserud H."/>
        </authorList>
    </citation>
    <scope>NUCLEOTIDE SEQUENCE</scope>
    <source>
        <strain evidence="8">CBHHK182m</strain>
    </source>
</reference>
<dbReference type="GO" id="GO:0005524">
    <property type="term" value="F:ATP binding"/>
    <property type="evidence" value="ECO:0007669"/>
    <property type="project" value="UniProtKB-KW"/>
</dbReference>
<dbReference type="Pfam" id="PF00176">
    <property type="entry name" value="SNF2-rel_dom"/>
    <property type="match status" value="1"/>
</dbReference>
<dbReference type="GO" id="GO:0006281">
    <property type="term" value="P:DNA repair"/>
    <property type="evidence" value="ECO:0007669"/>
    <property type="project" value="TreeGrafter"/>
</dbReference>
<dbReference type="InterPro" id="IPR001650">
    <property type="entry name" value="Helicase_C-like"/>
</dbReference>
<evidence type="ECO:0000256" key="3">
    <source>
        <dbReference type="ARBA" id="ARBA00022840"/>
    </source>
</evidence>
<keyword evidence="1" id="KW-0547">Nucleotide-binding</keyword>
<evidence type="ECO:0000256" key="5">
    <source>
        <dbReference type="SAM" id="SignalP"/>
    </source>
</evidence>
<dbReference type="InterPro" id="IPR000330">
    <property type="entry name" value="SNF2_N"/>
</dbReference>
<feature type="region of interest" description="Disordered" evidence="4">
    <location>
        <begin position="48"/>
        <end position="90"/>
    </location>
</feature>
<proteinExistence type="predicted"/>
<evidence type="ECO:0000259" key="7">
    <source>
        <dbReference type="PROSITE" id="PS51194"/>
    </source>
</evidence>
<dbReference type="CDD" id="cd18793">
    <property type="entry name" value="SF2_C_SNF"/>
    <property type="match status" value="1"/>
</dbReference>
<dbReference type="InterPro" id="IPR038718">
    <property type="entry name" value="SNF2-like_sf"/>
</dbReference>
<evidence type="ECO:0000259" key="6">
    <source>
        <dbReference type="PROSITE" id="PS51192"/>
    </source>
</evidence>
<evidence type="ECO:0000256" key="1">
    <source>
        <dbReference type="ARBA" id="ARBA00022741"/>
    </source>
</evidence>
<keyword evidence="3" id="KW-0067">ATP-binding</keyword>
<evidence type="ECO:0000313" key="8">
    <source>
        <dbReference type="EMBL" id="KAJ7715384.1"/>
    </source>
</evidence>
<evidence type="ECO:0000313" key="9">
    <source>
        <dbReference type="Proteomes" id="UP001215598"/>
    </source>
</evidence>
<dbReference type="AlphaFoldDB" id="A0AAD7MGL3"/>
<dbReference type="InterPro" id="IPR014001">
    <property type="entry name" value="Helicase_ATP-bd"/>
</dbReference>
<dbReference type="InterPro" id="IPR049730">
    <property type="entry name" value="SNF2/RAD54-like_C"/>
</dbReference>
<protein>
    <submittedName>
        <fullName evidence="8">P-loop containing nucleoside triphosphate hydrolase protein</fullName>
    </submittedName>
</protein>
<dbReference type="InterPro" id="IPR050628">
    <property type="entry name" value="SNF2_RAD54_helicase_TF"/>
</dbReference>
<organism evidence="8 9">
    <name type="scientific">Mycena metata</name>
    <dbReference type="NCBI Taxonomy" id="1033252"/>
    <lineage>
        <taxon>Eukaryota</taxon>
        <taxon>Fungi</taxon>
        <taxon>Dikarya</taxon>
        <taxon>Basidiomycota</taxon>
        <taxon>Agaricomycotina</taxon>
        <taxon>Agaricomycetes</taxon>
        <taxon>Agaricomycetidae</taxon>
        <taxon>Agaricales</taxon>
        <taxon>Marasmiineae</taxon>
        <taxon>Mycenaceae</taxon>
        <taxon>Mycena</taxon>
    </lineage>
</organism>
<dbReference type="PANTHER" id="PTHR45626">
    <property type="entry name" value="TRANSCRIPTION TERMINATION FACTOR 2-RELATED"/>
    <property type="match status" value="1"/>
</dbReference>
<name>A0AAD7MGL3_9AGAR</name>
<dbReference type="SMART" id="SM00487">
    <property type="entry name" value="DEXDc"/>
    <property type="match status" value="1"/>
</dbReference>